<dbReference type="PANTHER" id="PTHR14296:SF16">
    <property type="entry name" value="REMODELING AND SPACING FACTOR 1"/>
    <property type="match status" value="1"/>
</dbReference>
<sequence>MDSPKSISNDFVKPDIDEKDPEVVQFSEFASVCSFICCFGEQLGVFLTIPRICDILSCKTPSDTEVLSTLVVKLLNKARFWTRSDRWHSSLCRLIRTLAYNDPELMAASESLTIQQHQETVGAPKPKSSASAIEDCSLPLVPLNLRVKLFLFLLESQFERNPSFKEKVKAISPQTLRLKCIGCDVWGNSYWLFVDAEYNFLFYRQPPADGLLEFISNCPATLQKFLDELSRKPINDKSFSDLYAEYDAERLAKLNSSLNSRLQPSGTSSAKLGLVSSLSTDNSLHFKKESPDALSTKDAEKLDPSNSASPERRTGKEDLPPCSQPLLPHSLSPEVFGTSEQVEEEHEVLKATSPNGCLHSEAVPSAANEGSSPSTWTPSQCSSADMPAKTACESLEPSEDTGAMNVTHKSKRKSAAEGDLGAQPPRRSGRQRKPVEFLTMEAFNAPKSSKKKAFFTKKASIETNSEKHGKKNCSAVENGISTPVSKKKRRHRRRRGKQKSKRRKGSQPWMCSPSQSEGEDFQDAELDFLDSNAEDGSLLSSPSYRTRDWLDEVESDFDINACLDGEDSLAVKMGRNMERQKRRSSTAAAAEAAATEMCDDTPCQICAKYGSPEWLLLCDQCDLGFHAMCLRPELHFIPEGDWFCPRCLHARLLTDVAARLEELRVNKAKLEATSRMQERLNFVNVSVSNIINEDNRRAKAAARQSSRWYLDSSGNEDERGGESRSSSDAGSFINEESESSRRQRARHNLRHRRTAHSRAAAKRRRVSSDSDASSDSASYSSSSSSSGDRPPPVRVTRHRIAAQYDVNAAFKQLDVLLDADEKYASIKQARKERQSKKHLSSTDDGEEGHEVASSARDSVEVSALTSRPRKPKVLSSSNSEESAAEDCARRRRNGRSGSEDFRPDEEEEEEESNSSGSEDGTVSSSSTPSSDNWPSSRRARRKNAKRNRYSRKSSRRPVPRFEEDSVGSDDGIKPARRRATRRVNYKELNSEESQEEHTVDAEKSAVFENSSVRTPPQSLISGRVRRILSDSEYEPSVSESPDDVDRREVEEEKEKDIKLVQPLQEAPLTNTEGPSPASSQHDLFSCDEDSGCGVGGGGLADAPDLSPKPGHTSSVGPLPSPVFEESETFQRSQAPLGSPQF</sequence>
<feature type="compositionally biased region" description="Basic residues" evidence="6">
    <location>
        <begin position="937"/>
        <end position="958"/>
    </location>
</feature>
<feature type="region of interest" description="Disordered" evidence="6">
    <location>
        <begin position="828"/>
        <end position="1141"/>
    </location>
</feature>
<dbReference type="InterPro" id="IPR019787">
    <property type="entry name" value="Znf_PHD-finger"/>
</dbReference>
<feature type="domain" description="PHD-type" evidence="7">
    <location>
        <begin position="600"/>
        <end position="650"/>
    </location>
</feature>
<dbReference type="AlphaFoldDB" id="A0A0X3PNV2"/>
<evidence type="ECO:0000313" key="8">
    <source>
        <dbReference type="EMBL" id="JAP53288.1"/>
    </source>
</evidence>
<dbReference type="PROSITE" id="PS50016">
    <property type="entry name" value="ZF_PHD_2"/>
    <property type="match status" value="1"/>
</dbReference>
<keyword evidence="5" id="KW-0175">Coiled coil</keyword>
<accession>A0A0X3PNV2</accession>
<feature type="compositionally biased region" description="Low complexity" evidence="6">
    <location>
        <begin position="913"/>
        <end position="936"/>
    </location>
</feature>
<evidence type="ECO:0000256" key="4">
    <source>
        <dbReference type="PROSITE-ProRule" id="PRU00146"/>
    </source>
</evidence>
<keyword evidence="3" id="KW-0862">Zinc</keyword>
<feature type="compositionally biased region" description="Polar residues" evidence="6">
    <location>
        <begin position="368"/>
        <end position="383"/>
    </location>
</feature>
<dbReference type="GO" id="GO:0008270">
    <property type="term" value="F:zinc ion binding"/>
    <property type="evidence" value="ECO:0007669"/>
    <property type="project" value="UniProtKB-KW"/>
</dbReference>
<dbReference type="InterPro" id="IPR013083">
    <property type="entry name" value="Znf_RING/FYVE/PHD"/>
</dbReference>
<name>A0A0X3PNV2_SCHSO</name>
<dbReference type="PANTHER" id="PTHR14296">
    <property type="entry name" value="REMODELING AND SPACING FACTOR 1"/>
    <property type="match status" value="1"/>
</dbReference>
<feature type="compositionally biased region" description="Low complexity" evidence="6">
    <location>
        <begin position="702"/>
        <end position="713"/>
    </location>
</feature>
<evidence type="ECO:0000256" key="2">
    <source>
        <dbReference type="ARBA" id="ARBA00022771"/>
    </source>
</evidence>
<feature type="compositionally biased region" description="Basic and acidic residues" evidence="6">
    <location>
        <begin position="310"/>
        <end position="319"/>
    </location>
</feature>
<evidence type="ECO:0000259" key="7">
    <source>
        <dbReference type="PROSITE" id="PS50016"/>
    </source>
</evidence>
<feature type="compositionally biased region" description="Basic residues" evidence="6">
    <location>
        <begin position="742"/>
        <end position="765"/>
    </location>
</feature>
<feature type="compositionally biased region" description="Basic and acidic residues" evidence="6">
    <location>
        <begin position="1043"/>
        <end position="1058"/>
    </location>
</feature>
<dbReference type="Gene3D" id="3.30.40.10">
    <property type="entry name" value="Zinc/RING finger domain, C3HC4 (zinc finger)"/>
    <property type="match status" value="1"/>
</dbReference>
<feature type="compositionally biased region" description="Basic and acidic residues" evidence="6">
    <location>
        <begin position="287"/>
        <end position="303"/>
    </location>
</feature>
<evidence type="ECO:0000256" key="5">
    <source>
        <dbReference type="SAM" id="Coils"/>
    </source>
</evidence>
<feature type="compositionally biased region" description="Polar residues" evidence="6">
    <location>
        <begin position="1129"/>
        <end position="1141"/>
    </location>
</feature>
<keyword evidence="2 4" id="KW-0863">Zinc-finger</keyword>
<dbReference type="InterPro" id="IPR028938">
    <property type="entry name" value="Rsf1-like"/>
</dbReference>
<dbReference type="SUPFAM" id="SSF57903">
    <property type="entry name" value="FYVE/PHD zinc finger"/>
    <property type="match status" value="1"/>
</dbReference>
<proteinExistence type="predicted"/>
<evidence type="ECO:0000256" key="6">
    <source>
        <dbReference type="SAM" id="MobiDB-lite"/>
    </source>
</evidence>
<dbReference type="InterPro" id="IPR001965">
    <property type="entry name" value="Znf_PHD"/>
</dbReference>
<dbReference type="Pfam" id="PF00628">
    <property type="entry name" value="PHD"/>
    <property type="match status" value="1"/>
</dbReference>
<dbReference type="InterPro" id="IPR019786">
    <property type="entry name" value="Zinc_finger_PHD-type_CS"/>
</dbReference>
<dbReference type="GO" id="GO:0031213">
    <property type="term" value="C:RSF complex"/>
    <property type="evidence" value="ECO:0007669"/>
    <property type="project" value="InterPro"/>
</dbReference>
<dbReference type="EMBL" id="GEEE01009937">
    <property type="protein sequence ID" value="JAP53288.1"/>
    <property type="molecule type" value="Transcribed_RNA"/>
</dbReference>
<feature type="compositionally biased region" description="Basic residues" evidence="6">
    <location>
        <begin position="974"/>
        <end position="983"/>
    </location>
</feature>
<dbReference type="InterPro" id="IPR011011">
    <property type="entry name" value="Znf_FYVE_PHD"/>
</dbReference>
<feature type="compositionally biased region" description="Low complexity" evidence="6">
    <location>
        <begin position="769"/>
        <end position="788"/>
    </location>
</feature>
<protein>
    <recommendedName>
        <fullName evidence="7">PHD-type domain-containing protein</fullName>
    </recommendedName>
</protein>
<dbReference type="CDD" id="cd15543">
    <property type="entry name" value="PHD_RSF1"/>
    <property type="match status" value="1"/>
</dbReference>
<feature type="compositionally biased region" description="Polar residues" evidence="6">
    <location>
        <begin position="1067"/>
        <end position="1082"/>
    </location>
</feature>
<gene>
    <name evidence="8" type="ORF">TR146259</name>
</gene>
<feature type="coiled-coil region" evidence="5">
    <location>
        <begin position="653"/>
        <end position="680"/>
    </location>
</feature>
<feature type="compositionally biased region" description="Polar residues" evidence="6">
    <location>
        <begin position="1007"/>
        <end position="1020"/>
    </location>
</feature>
<feature type="region of interest" description="Disordered" evidence="6">
    <location>
        <begin position="702"/>
        <end position="793"/>
    </location>
</feature>
<feature type="region of interest" description="Disordered" evidence="6">
    <location>
        <begin position="287"/>
        <end position="518"/>
    </location>
</feature>
<evidence type="ECO:0000256" key="1">
    <source>
        <dbReference type="ARBA" id="ARBA00022723"/>
    </source>
</evidence>
<dbReference type="GO" id="GO:0045892">
    <property type="term" value="P:negative regulation of DNA-templated transcription"/>
    <property type="evidence" value="ECO:0007669"/>
    <property type="project" value="TreeGrafter"/>
</dbReference>
<dbReference type="PROSITE" id="PS01359">
    <property type="entry name" value="ZF_PHD_1"/>
    <property type="match status" value="1"/>
</dbReference>
<dbReference type="SMART" id="SM00249">
    <property type="entry name" value="PHD"/>
    <property type="match status" value="1"/>
</dbReference>
<organism evidence="8">
    <name type="scientific">Schistocephalus solidus</name>
    <name type="common">Tapeworm</name>
    <dbReference type="NCBI Taxonomy" id="70667"/>
    <lineage>
        <taxon>Eukaryota</taxon>
        <taxon>Metazoa</taxon>
        <taxon>Spiralia</taxon>
        <taxon>Lophotrochozoa</taxon>
        <taxon>Platyhelminthes</taxon>
        <taxon>Cestoda</taxon>
        <taxon>Eucestoda</taxon>
        <taxon>Diphyllobothriidea</taxon>
        <taxon>Diphyllobothriidae</taxon>
        <taxon>Schistocephalus</taxon>
    </lineage>
</organism>
<feature type="compositionally biased region" description="Acidic residues" evidence="6">
    <location>
        <begin position="902"/>
        <end position="912"/>
    </location>
</feature>
<keyword evidence="1" id="KW-0479">Metal-binding</keyword>
<reference evidence="8" key="1">
    <citation type="submission" date="2016-01" db="EMBL/GenBank/DDBJ databases">
        <title>Reference transcriptome for the parasite Schistocephalus solidus: insights into the molecular evolution of parasitism.</title>
        <authorList>
            <person name="Hebert F.O."/>
            <person name="Grambauer S."/>
            <person name="Barber I."/>
            <person name="Landry C.R."/>
            <person name="Aubin-Horth N."/>
        </authorList>
    </citation>
    <scope>NUCLEOTIDE SEQUENCE</scope>
</reference>
<feature type="compositionally biased region" description="Basic residues" evidence="6">
    <location>
        <begin position="485"/>
        <end position="505"/>
    </location>
</feature>
<evidence type="ECO:0000256" key="3">
    <source>
        <dbReference type="ARBA" id="ARBA00022833"/>
    </source>
</evidence>
<feature type="compositionally biased region" description="Basic and acidic residues" evidence="6">
    <location>
        <begin position="984"/>
        <end position="1005"/>
    </location>
</feature>
<dbReference type="GO" id="GO:0042393">
    <property type="term" value="F:histone binding"/>
    <property type="evidence" value="ECO:0007669"/>
    <property type="project" value="TreeGrafter"/>
</dbReference>